<accession>A0A6J5MQE5</accession>
<sequence>MKIKTIKLPIYYGSVTIIYTKKWSKIYDIIGIEVDERHAEFCFKKTEHEYYLCFKTKNIPQIAHEIVHLVNFIYLDSNIKKSRTNDEPEAYLFAYLFKKVSKFIKF</sequence>
<gene>
    <name evidence="1" type="ORF">UFOVP523_37</name>
</gene>
<organism evidence="1">
    <name type="scientific">uncultured Caudovirales phage</name>
    <dbReference type="NCBI Taxonomy" id="2100421"/>
    <lineage>
        <taxon>Viruses</taxon>
        <taxon>Duplodnaviria</taxon>
        <taxon>Heunggongvirae</taxon>
        <taxon>Uroviricota</taxon>
        <taxon>Caudoviricetes</taxon>
        <taxon>Peduoviridae</taxon>
        <taxon>Maltschvirus</taxon>
        <taxon>Maltschvirus maltsch</taxon>
    </lineage>
</organism>
<name>A0A6J5MQE5_9CAUD</name>
<dbReference type="EMBL" id="LR796502">
    <property type="protein sequence ID" value="CAB4149004.1"/>
    <property type="molecule type" value="Genomic_DNA"/>
</dbReference>
<evidence type="ECO:0000313" key="1">
    <source>
        <dbReference type="EMBL" id="CAB4149004.1"/>
    </source>
</evidence>
<reference evidence="1" key="1">
    <citation type="submission" date="2020-04" db="EMBL/GenBank/DDBJ databases">
        <authorList>
            <person name="Chiriac C."/>
            <person name="Salcher M."/>
            <person name="Ghai R."/>
            <person name="Kavagutti S V."/>
        </authorList>
    </citation>
    <scope>NUCLEOTIDE SEQUENCE</scope>
</reference>
<proteinExistence type="predicted"/>
<protein>
    <submittedName>
        <fullName evidence="1">Uncharacterized protein</fullName>
    </submittedName>
</protein>